<evidence type="ECO:0000313" key="1">
    <source>
        <dbReference type="EMBL" id="ATD05437.1"/>
    </source>
</evidence>
<organism evidence="1 2">
    <name type="scientific">Pseudoalteromonas piscicida</name>
    <dbReference type="NCBI Taxonomy" id="43662"/>
    <lineage>
        <taxon>Bacteria</taxon>
        <taxon>Pseudomonadati</taxon>
        <taxon>Pseudomonadota</taxon>
        <taxon>Gammaproteobacteria</taxon>
        <taxon>Alteromonadales</taxon>
        <taxon>Pseudoalteromonadaceae</taxon>
        <taxon>Pseudoalteromonas</taxon>
    </lineage>
</organism>
<dbReference type="EMBL" id="CP011924">
    <property type="protein sequence ID" value="ATD05437.1"/>
    <property type="molecule type" value="Genomic_DNA"/>
</dbReference>
<dbReference type="RefSeq" id="WP_010370549.1">
    <property type="nucleotide sequence ID" value="NZ_CP011924.1"/>
</dbReference>
<reference evidence="1 2" key="1">
    <citation type="submission" date="2015-06" db="EMBL/GenBank/DDBJ databases">
        <authorList>
            <person name="Xie B.-B."/>
            <person name="Rong J.-C."/>
            <person name="Qin Q.-L."/>
            <person name="Zhang Y.-Z."/>
        </authorList>
    </citation>
    <scope>NUCLEOTIDE SEQUENCE [LARGE SCALE GENOMIC DNA]</scope>
    <source>
        <strain evidence="1 2">JCM 20779</strain>
    </source>
</reference>
<proteinExistence type="predicted"/>
<sequence>MTQSNLIAIDLAKNIFQVAQLKGNKLKFNKPMKREPMLELLAKAEGSKVVMEACGSAQHIARKALSLGHDVMLLPPKFVKAFRQGQKLMQMMSSLLPVQAKHTT</sequence>
<evidence type="ECO:0008006" key="3">
    <source>
        <dbReference type="Google" id="ProtNLM"/>
    </source>
</evidence>
<dbReference type="Proteomes" id="UP000016521">
    <property type="component" value="Chromosome I"/>
</dbReference>
<accession>A0ABM6N998</accession>
<protein>
    <recommendedName>
        <fullName evidence="3">Transposase</fullName>
    </recommendedName>
</protein>
<gene>
    <name evidence="1" type="ORF">PPIS_a0058</name>
</gene>
<name>A0ABM6N998_PSEO7</name>
<keyword evidence="2" id="KW-1185">Reference proteome</keyword>
<evidence type="ECO:0000313" key="2">
    <source>
        <dbReference type="Proteomes" id="UP000016521"/>
    </source>
</evidence>